<dbReference type="GO" id="GO:0006914">
    <property type="term" value="P:autophagy"/>
    <property type="evidence" value="ECO:0007669"/>
    <property type="project" value="UniProtKB-KW"/>
</dbReference>
<evidence type="ECO:0000256" key="10">
    <source>
        <dbReference type="ARBA" id="ARBA00022989"/>
    </source>
</evidence>
<evidence type="ECO:0000313" key="23">
    <source>
        <dbReference type="EMBL" id="EGG20437.1"/>
    </source>
</evidence>
<dbReference type="PROSITE" id="PS51715">
    <property type="entry name" value="G_GB1_RHD3"/>
    <property type="match status" value="1"/>
</dbReference>
<evidence type="ECO:0000259" key="21">
    <source>
        <dbReference type="PROSITE" id="PS51715"/>
    </source>
</evidence>
<dbReference type="Pfam" id="PF02263">
    <property type="entry name" value="GBP"/>
    <property type="match status" value="1"/>
</dbReference>
<comment type="similarity">
    <text evidence="4">Belongs to the ATG27 family.</text>
</comment>
<accession>F4PWS3</accession>
<evidence type="ECO:0000256" key="11">
    <source>
        <dbReference type="ARBA" id="ARBA00023006"/>
    </source>
</evidence>
<name>F4PWS3_CACFS</name>
<keyword evidence="9" id="KW-0378">Hydrolase</keyword>
<reference evidence="24" key="1">
    <citation type="journal article" date="2011" name="Genome Res.">
        <title>Phylogeny-wide analysis of social amoeba genomes highlights ancient origins for complex intercellular communication.</title>
        <authorList>
            <person name="Heidel A.J."/>
            <person name="Lawal H.M."/>
            <person name="Felder M."/>
            <person name="Schilde C."/>
            <person name="Helps N.R."/>
            <person name="Tunggal B."/>
            <person name="Rivero F."/>
            <person name="John U."/>
            <person name="Schleicher M."/>
            <person name="Eichinger L."/>
            <person name="Platzer M."/>
            <person name="Noegel A.A."/>
            <person name="Schaap P."/>
            <person name="Gloeckner G."/>
        </authorList>
    </citation>
    <scope>NUCLEOTIDE SEQUENCE [LARGE SCALE GENOMIC DNA]</scope>
    <source>
        <strain evidence="24">SH3</strain>
    </source>
</reference>
<dbReference type="GO" id="GO:0030659">
    <property type="term" value="C:cytoplasmic vesicle membrane"/>
    <property type="evidence" value="ECO:0007669"/>
    <property type="project" value="UniProtKB-SubCell"/>
</dbReference>
<evidence type="ECO:0000256" key="13">
    <source>
        <dbReference type="ARBA" id="ARBA00023128"/>
    </source>
</evidence>
<keyword evidence="19" id="KW-0175">Coiled coil</keyword>
<dbReference type="Pfam" id="PF09451">
    <property type="entry name" value="ATG27"/>
    <property type="match status" value="1"/>
</dbReference>
<dbReference type="KEGG" id="dfa:DFA_07561"/>
<dbReference type="InterPro" id="IPR009011">
    <property type="entry name" value="Man6P_isomerase_rcpt-bd_dom_sf"/>
</dbReference>
<evidence type="ECO:0000256" key="1">
    <source>
        <dbReference type="ARBA" id="ARBA00004304"/>
    </source>
</evidence>
<dbReference type="GO" id="GO:0005525">
    <property type="term" value="F:GTP binding"/>
    <property type="evidence" value="ECO:0007669"/>
    <property type="project" value="UniProtKB-KW"/>
</dbReference>
<evidence type="ECO:0000313" key="24">
    <source>
        <dbReference type="Proteomes" id="UP000007797"/>
    </source>
</evidence>
<dbReference type="Proteomes" id="UP000007797">
    <property type="component" value="Unassembled WGS sequence"/>
</dbReference>
<protein>
    <recommendedName>
        <fullName evidence="5">Autophagy-related protein 27</fullName>
    </recommendedName>
</protein>
<keyword evidence="12" id="KW-0333">Golgi apparatus</keyword>
<evidence type="ECO:0000256" key="3">
    <source>
        <dbReference type="ARBA" id="ARBA00004394"/>
    </source>
</evidence>
<keyword evidence="24" id="KW-1185">Reference proteome</keyword>
<keyword evidence="13" id="KW-0496">Mitochondrion</keyword>
<evidence type="ECO:0000256" key="14">
    <source>
        <dbReference type="ARBA" id="ARBA00023134"/>
    </source>
</evidence>
<organism evidence="23 24">
    <name type="scientific">Cavenderia fasciculata</name>
    <name type="common">Slime mold</name>
    <name type="synonym">Dictyostelium fasciculatum</name>
    <dbReference type="NCBI Taxonomy" id="261658"/>
    <lineage>
        <taxon>Eukaryota</taxon>
        <taxon>Amoebozoa</taxon>
        <taxon>Evosea</taxon>
        <taxon>Eumycetozoa</taxon>
        <taxon>Dictyostelia</taxon>
        <taxon>Acytosteliales</taxon>
        <taxon>Cavenderiaceae</taxon>
        <taxon>Cavenderia</taxon>
    </lineage>
</organism>
<feature type="coiled-coil region" evidence="19">
    <location>
        <begin position="899"/>
        <end position="966"/>
    </location>
</feature>
<dbReference type="PANTHER" id="PTHR10751">
    <property type="entry name" value="GUANYLATE BINDING PROTEIN"/>
    <property type="match status" value="1"/>
</dbReference>
<feature type="domain" description="GB1/RHD3-type G" evidence="21">
    <location>
        <begin position="455"/>
        <end position="616"/>
    </location>
</feature>
<evidence type="ECO:0000256" key="18">
    <source>
        <dbReference type="PROSITE-ProRule" id="PRU01052"/>
    </source>
</evidence>
<dbReference type="InterPro" id="IPR036543">
    <property type="entry name" value="Guanylate-bd_C_sf"/>
</dbReference>
<dbReference type="Gene3D" id="3.40.50.300">
    <property type="entry name" value="P-loop containing nucleotide triphosphate hydrolases"/>
    <property type="match status" value="3"/>
</dbReference>
<keyword evidence="17" id="KW-0968">Cytoplasmic vesicle</keyword>
<dbReference type="PROSITE" id="PS51914">
    <property type="entry name" value="MRH"/>
    <property type="match status" value="1"/>
</dbReference>
<evidence type="ECO:0000256" key="5">
    <source>
        <dbReference type="ARBA" id="ARBA00013776"/>
    </source>
</evidence>
<dbReference type="InterPro" id="IPR030386">
    <property type="entry name" value="G_GB1_RHD3_dom"/>
</dbReference>
<evidence type="ECO:0000256" key="8">
    <source>
        <dbReference type="ARBA" id="ARBA00022741"/>
    </source>
</evidence>
<proteinExistence type="inferred from homology"/>
<dbReference type="Gene3D" id="2.70.130.10">
    <property type="entry name" value="Mannose-6-phosphate receptor binding domain"/>
    <property type="match status" value="1"/>
</dbReference>
<gene>
    <name evidence="23" type="ORF">DFA_07561</name>
</gene>
<evidence type="ECO:0000256" key="12">
    <source>
        <dbReference type="ARBA" id="ARBA00023034"/>
    </source>
</evidence>
<dbReference type="GO" id="GO:0000139">
    <property type="term" value="C:Golgi membrane"/>
    <property type="evidence" value="ECO:0007669"/>
    <property type="project" value="UniProtKB-SubCell"/>
</dbReference>
<evidence type="ECO:0000256" key="17">
    <source>
        <dbReference type="ARBA" id="ARBA00023329"/>
    </source>
</evidence>
<dbReference type="AlphaFoldDB" id="F4PWS3"/>
<dbReference type="GeneID" id="14871915"/>
<keyword evidence="10 20" id="KW-1133">Transmembrane helix</keyword>
<evidence type="ECO:0000256" key="20">
    <source>
        <dbReference type="SAM" id="Phobius"/>
    </source>
</evidence>
<evidence type="ECO:0000256" key="4">
    <source>
        <dbReference type="ARBA" id="ARBA00005363"/>
    </source>
</evidence>
<comment type="similarity">
    <text evidence="18">Belongs to the TRAFAC class dynamin-like GTPase superfamily. GB1/RHD3 GTPase family.</text>
</comment>
<keyword evidence="7" id="KW-0732">Signal</keyword>
<dbReference type="SUPFAM" id="SSF48340">
    <property type="entry name" value="Interferon-induced guanylate-binding protein 1 (GBP1), C-terminal domain"/>
    <property type="match status" value="1"/>
</dbReference>
<evidence type="ECO:0000256" key="7">
    <source>
        <dbReference type="ARBA" id="ARBA00022729"/>
    </source>
</evidence>
<evidence type="ECO:0000259" key="22">
    <source>
        <dbReference type="PROSITE" id="PS51914"/>
    </source>
</evidence>
<keyword evidence="15 20" id="KW-0472">Membrane</keyword>
<dbReference type="InterPro" id="IPR015894">
    <property type="entry name" value="Guanylate-bd_N"/>
</dbReference>
<dbReference type="GO" id="GO:0031966">
    <property type="term" value="C:mitochondrial membrane"/>
    <property type="evidence" value="ECO:0007669"/>
    <property type="project" value="UniProtKB-SubCell"/>
</dbReference>
<dbReference type="SUPFAM" id="SSF50911">
    <property type="entry name" value="Mannose 6-phosphate receptor domain"/>
    <property type="match status" value="1"/>
</dbReference>
<dbReference type="InterPro" id="IPR044865">
    <property type="entry name" value="MRH_dom"/>
</dbReference>
<keyword evidence="6 20" id="KW-0812">Transmembrane</keyword>
<dbReference type="RefSeq" id="XP_004367420.1">
    <property type="nucleotide sequence ID" value="XM_004367363.1"/>
</dbReference>
<keyword evidence="16" id="KW-1015">Disulfide bond</keyword>
<dbReference type="GO" id="GO:0003924">
    <property type="term" value="F:GTPase activity"/>
    <property type="evidence" value="ECO:0007669"/>
    <property type="project" value="InterPro"/>
</dbReference>
<sequence>MYHYSHTTYFYRYLHPDKINITFLSIYTFVYNTREIPSSNDIDKFIFLGHIIDKLGIRDHPKLVWVARDSFLTPSMNGINVSFQEYIEYFMDRTTRERYDWEDRDASFQRNELSSIFKSVLARSLPSPTNSIDIIGNLDTLSDDQLYPNFISEMNHLKLLINDGIDEKIGFNGLPIDAKIESYTRAVNIPIRTPSLQVYPDNYDLVDNKLVKTSRPRTKLVVNRAALELIRDQCGNQRISVMLADKPTSPNSILRSGKSYISCLLGPRNNFQIGCSVEPDWVRSDIWMATTIPEHNGKRVLLVDTQGLEGNTNSITEMLIPSKSAIGRFKRRRSSHERCRSILKSKRSYQSNFVPKRSIPFKIIYIFDCNDHDAKKQELINLGFIYPSSIAMVDLNVEVRFKKPGCQTWISSTSIYVYPDNYDLVDNKLVKTSRPRTKLVVNRAALELIRDQCGNQRISVLSVNGLLRSGKSYLISRLLGSSNAFSLGNETEPCTHGIWIATHIPEHKGMGVILMDCEGIGSAETSTNTNHDMSIFLLSCLLSSTFVYNSLSLPNANDLDKLAVVTNLFTRLKIKEGEKIDNPQHLVNHMPHFVWVLRDFYLTPSIDKQTVTAQQYMNNLMTTNMNFLPPPEETTRNQVKQVLLTCFKSFKVKTTATPSSSGEILRTMDTTDARDLNPEFTGFNGLPIDAITFTYLVELYTIAVNDPNIIPTLESTWGSTMKIRINSTIEQAERFYKKEMIAQLTKKPLPVEYETLLNIHSGIIDQTNNIVNDSIGHLVDRVELEHIAVLVKERLYCFNNISCNVVDMLAALDLLKAEFLAESIGPAKNAVISEFEASVTKNIKQFKKLRESEKELVEKREANEMYQTKLRESDQKCKDLQVTFDNQVKEFSHTIASIQKKHEENMTQLAKDMEQQRIDYDNRIIQAEATHNTNMAAQQTGFKNEMDILSAKVVSLNSALQKAQSNTGGGGGGWFKADLTTSFHFISLSWVYKRDTTQHKVLSFFILIEERMFNLRLYLSIMVVMLSASFSRASIFATNSVDCTYNGFNLSNLTNSAAAGYQVTSNSGNIYYFNVCGLVNECVKSTQDVSVCQKGKAGGLTNFGELDQMTFTDIADGGRGVAIVYETTSGVCPNGNNRTTTVNIRCSNVTQVVGAVDGNCLPVIEMTMICPPESPKSSGIGGGWIFIIILLVSATVYILVGSIVNWKIRHHHGSDIFPNKTFWVGFGALIKDGVYYIKGKISGTPYRGYQEV</sequence>
<dbReference type="InterPro" id="IPR027417">
    <property type="entry name" value="P-loop_NTPase"/>
</dbReference>
<keyword evidence="11" id="KW-0072">Autophagy</keyword>
<feature type="transmembrane region" description="Helical" evidence="20">
    <location>
        <begin position="1180"/>
        <end position="1200"/>
    </location>
</feature>
<evidence type="ECO:0000256" key="2">
    <source>
        <dbReference type="ARBA" id="ARBA00004358"/>
    </source>
</evidence>
<evidence type="ECO:0000256" key="16">
    <source>
        <dbReference type="ARBA" id="ARBA00023157"/>
    </source>
</evidence>
<comment type="subcellular location">
    <subcellularLocation>
        <location evidence="2">Cytoplasmic vesicle membrane</location>
        <topology evidence="2">Single-pass type I membrane protein</topology>
    </subcellularLocation>
    <subcellularLocation>
        <location evidence="3">Golgi apparatus membrane</location>
    </subcellularLocation>
    <subcellularLocation>
        <location evidence="1">Mitochondrion membrane</location>
        <topology evidence="1">Single-pass membrane protein</topology>
    </subcellularLocation>
</comment>
<dbReference type="OrthoDB" id="29460at2759"/>
<evidence type="ECO:0000256" key="6">
    <source>
        <dbReference type="ARBA" id="ARBA00022692"/>
    </source>
</evidence>
<keyword evidence="14" id="KW-0342">GTP-binding</keyword>
<evidence type="ECO:0000256" key="15">
    <source>
        <dbReference type="ARBA" id="ARBA00023136"/>
    </source>
</evidence>
<dbReference type="SMART" id="SM01404">
    <property type="entry name" value="CIMR"/>
    <property type="match status" value="1"/>
</dbReference>
<feature type="domain" description="MRH" evidence="22">
    <location>
        <begin position="1041"/>
        <end position="1172"/>
    </location>
</feature>
<evidence type="ECO:0000256" key="19">
    <source>
        <dbReference type="SAM" id="Coils"/>
    </source>
</evidence>
<evidence type="ECO:0000256" key="9">
    <source>
        <dbReference type="ARBA" id="ARBA00022801"/>
    </source>
</evidence>
<dbReference type="InterPro" id="IPR018939">
    <property type="entry name" value="Autophagy-rel_prot_27"/>
</dbReference>
<dbReference type="SUPFAM" id="SSF52540">
    <property type="entry name" value="P-loop containing nucleoside triphosphate hydrolases"/>
    <property type="match status" value="1"/>
</dbReference>
<dbReference type="EMBL" id="GL883013">
    <property type="protein sequence ID" value="EGG20437.1"/>
    <property type="molecule type" value="Genomic_DNA"/>
</dbReference>
<keyword evidence="8" id="KW-0547">Nucleotide-binding</keyword>